<dbReference type="PANTHER" id="PTHR43047">
    <property type="entry name" value="TWO-COMPONENT HISTIDINE PROTEIN KINASE"/>
    <property type="match status" value="1"/>
</dbReference>
<evidence type="ECO:0000256" key="13">
    <source>
        <dbReference type="ARBA" id="ARBA00074306"/>
    </source>
</evidence>
<dbReference type="PRINTS" id="PR00344">
    <property type="entry name" value="BCTRLSENSOR"/>
</dbReference>
<dbReference type="EMBL" id="CP003607">
    <property type="protein sequence ID" value="AFY84232.1"/>
    <property type="molecule type" value="Genomic_DNA"/>
</dbReference>
<evidence type="ECO:0000256" key="1">
    <source>
        <dbReference type="ARBA" id="ARBA00000085"/>
    </source>
</evidence>
<dbReference type="AlphaFoldDB" id="K9TMZ5"/>
<organism evidence="18 19">
    <name type="scientific">Oscillatoria acuminata PCC 6304</name>
    <dbReference type="NCBI Taxonomy" id="56110"/>
    <lineage>
        <taxon>Bacteria</taxon>
        <taxon>Bacillati</taxon>
        <taxon>Cyanobacteriota</taxon>
        <taxon>Cyanophyceae</taxon>
        <taxon>Oscillatoriophycideae</taxon>
        <taxon>Oscillatoriales</taxon>
        <taxon>Oscillatoriaceae</taxon>
        <taxon>Oscillatoria</taxon>
    </lineage>
</organism>
<dbReference type="GO" id="GO:0000155">
    <property type="term" value="F:phosphorelay sensor kinase activity"/>
    <property type="evidence" value="ECO:0007669"/>
    <property type="project" value="InterPro"/>
</dbReference>
<dbReference type="GO" id="GO:0009927">
    <property type="term" value="F:histidine phosphotransfer kinase activity"/>
    <property type="evidence" value="ECO:0007669"/>
    <property type="project" value="TreeGrafter"/>
</dbReference>
<dbReference type="PATRIC" id="fig|56110.3.peg.5742"/>
<dbReference type="Gene3D" id="1.10.287.130">
    <property type="match status" value="1"/>
</dbReference>
<dbReference type="PROSITE" id="PS50109">
    <property type="entry name" value="HIS_KIN"/>
    <property type="match status" value="1"/>
</dbReference>
<dbReference type="Proteomes" id="UP000010367">
    <property type="component" value="Chromosome"/>
</dbReference>
<dbReference type="eggNOG" id="COG2205">
    <property type="taxonomic scope" value="Bacteria"/>
</dbReference>
<dbReference type="InterPro" id="IPR005467">
    <property type="entry name" value="His_kinase_dom"/>
</dbReference>
<evidence type="ECO:0000256" key="14">
    <source>
        <dbReference type="PROSITE-ProRule" id="PRU00169"/>
    </source>
</evidence>
<reference evidence="18 19" key="1">
    <citation type="submission" date="2012-06" db="EMBL/GenBank/DDBJ databases">
        <title>Finished chromosome of genome of Oscillatoria acuminata PCC 6304.</title>
        <authorList>
            <consortium name="US DOE Joint Genome Institute"/>
            <person name="Gugger M."/>
            <person name="Coursin T."/>
            <person name="Rippka R."/>
            <person name="Tandeau De Marsac N."/>
            <person name="Huntemann M."/>
            <person name="Wei C.-L."/>
            <person name="Han J."/>
            <person name="Detter J.C."/>
            <person name="Han C."/>
            <person name="Tapia R."/>
            <person name="Davenport K."/>
            <person name="Daligault H."/>
            <person name="Erkkila T."/>
            <person name="Gu W."/>
            <person name="Munk A.C.C."/>
            <person name="Teshima H."/>
            <person name="Xu Y."/>
            <person name="Chain P."/>
            <person name="Chen A."/>
            <person name="Krypides N."/>
            <person name="Mavromatis K."/>
            <person name="Markowitz V."/>
            <person name="Szeto E."/>
            <person name="Ivanova N."/>
            <person name="Mikhailova N."/>
            <person name="Ovchinnikova G."/>
            <person name="Pagani I."/>
            <person name="Pati A."/>
            <person name="Goodwin L."/>
            <person name="Peters L."/>
            <person name="Pitluck S."/>
            <person name="Woyke T."/>
            <person name="Kerfeld C."/>
        </authorList>
    </citation>
    <scope>NUCLEOTIDE SEQUENCE [LARGE SCALE GENOMIC DNA]</scope>
    <source>
        <strain evidence="18 19">PCC 6304</strain>
    </source>
</reference>
<dbReference type="Pfam" id="PF02518">
    <property type="entry name" value="HATPase_c"/>
    <property type="match status" value="1"/>
</dbReference>
<dbReference type="InterPro" id="IPR036097">
    <property type="entry name" value="HisK_dim/P_sf"/>
</dbReference>
<evidence type="ECO:0000256" key="10">
    <source>
        <dbReference type="ARBA" id="ARBA00023012"/>
    </source>
</evidence>
<dbReference type="CDD" id="cd00082">
    <property type="entry name" value="HisKA"/>
    <property type="match status" value="1"/>
</dbReference>
<name>K9TMZ5_9CYAN</name>
<comment type="catalytic activity">
    <reaction evidence="1">
        <text>ATP + protein L-histidine = ADP + protein N-phospho-L-histidine.</text>
        <dbReference type="EC" id="2.7.13.3"/>
    </reaction>
</comment>
<dbReference type="SMART" id="SM00387">
    <property type="entry name" value="HATPase_c"/>
    <property type="match status" value="1"/>
</dbReference>
<feature type="domain" description="Response regulatory" evidence="17">
    <location>
        <begin position="692"/>
        <end position="808"/>
    </location>
</feature>
<dbReference type="RefSeq" id="WP_015150850.1">
    <property type="nucleotide sequence ID" value="NC_019693.1"/>
</dbReference>
<evidence type="ECO:0000256" key="3">
    <source>
        <dbReference type="ARBA" id="ARBA00006402"/>
    </source>
</evidence>
<gene>
    <name evidence="18" type="ORF">Oscil6304_4721</name>
</gene>
<accession>K9TMZ5</accession>
<feature type="domain" description="Phytochrome chromophore attachment site" evidence="15">
    <location>
        <begin position="202"/>
        <end position="395"/>
    </location>
</feature>
<dbReference type="Gene3D" id="3.40.50.2300">
    <property type="match status" value="1"/>
</dbReference>
<dbReference type="SUPFAM" id="SSF55781">
    <property type="entry name" value="GAF domain-like"/>
    <property type="match status" value="1"/>
</dbReference>
<dbReference type="SMART" id="SM00388">
    <property type="entry name" value="HisKA"/>
    <property type="match status" value="1"/>
</dbReference>
<dbReference type="SUPFAM" id="SSF52172">
    <property type="entry name" value="CheY-like"/>
    <property type="match status" value="1"/>
</dbReference>
<dbReference type="GO" id="GO:0005524">
    <property type="term" value="F:ATP binding"/>
    <property type="evidence" value="ECO:0007669"/>
    <property type="project" value="UniProtKB-KW"/>
</dbReference>
<dbReference type="KEGG" id="oac:Oscil6304_4721"/>
<dbReference type="SMART" id="SM00448">
    <property type="entry name" value="REC"/>
    <property type="match status" value="1"/>
</dbReference>
<dbReference type="GO" id="GO:0005886">
    <property type="term" value="C:plasma membrane"/>
    <property type="evidence" value="ECO:0007669"/>
    <property type="project" value="TreeGrafter"/>
</dbReference>
<dbReference type="InterPro" id="IPR011006">
    <property type="entry name" value="CheY-like_superfamily"/>
</dbReference>
<dbReference type="FunFam" id="1.10.287.130:FF:000038">
    <property type="entry name" value="Sensory transduction histidine kinase"/>
    <property type="match status" value="1"/>
</dbReference>
<comment type="caution">
    <text evidence="14">Lacks conserved residue(s) required for the propagation of feature annotation.</text>
</comment>
<dbReference type="Pfam" id="PF01590">
    <property type="entry name" value="GAF"/>
    <property type="match status" value="1"/>
</dbReference>
<dbReference type="InterPro" id="IPR003594">
    <property type="entry name" value="HATPase_dom"/>
</dbReference>
<keyword evidence="7" id="KW-0547">Nucleotide-binding</keyword>
<evidence type="ECO:0000256" key="9">
    <source>
        <dbReference type="ARBA" id="ARBA00022840"/>
    </source>
</evidence>
<dbReference type="SMART" id="SM00065">
    <property type="entry name" value="GAF"/>
    <property type="match status" value="1"/>
</dbReference>
<dbReference type="PROSITE" id="PS50110">
    <property type="entry name" value="RESPONSE_REGULATORY"/>
    <property type="match status" value="1"/>
</dbReference>
<dbReference type="FunFam" id="3.30.565.10:FF:000010">
    <property type="entry name" value="Sensor histidine kinase RcsC"/>
    <property type="match status" value="1"/>
</dbReference>
<dbReference type="STRING" id="56110.Oscil6304_4721"/>
<keyword evidence="19" id="KW-1185">Reference proteome</keyword>
<keyword evidence="11" id="KW-0472">Membrane</keyword>
<dbReference type="InterPro" id="IPR003018">
    <property type="entry name" value="GAF"/>
</dbReference>
<evidence type="ECO:0000256" key="2">
    <source>
        <dbReference type="ARBA" id="ARBA00004370"/>
    </source>
</evidence>
<dbReference type="Gene3D" id="3.30.565.10">
    <property type="entry name" value="Histidine kinase-like ATPase, C-terminal domain"/>
    <property type="match status" value="1"/>
</dbReference>
<keyword evidence="5" id="KW-0597">Phosphoprotein</keyword>
<dbReference type="InterPro" id="IPR004358">
    <property type="entry name" value="Sig_transdc_His_kin-like_C"/>
</dbReference>
<dbReference type="InParanoid" id="K9TMZ5"/>
<protein>
    <recommendedName>
        <fullName evidence="13">Circadian input-output histidine kinase CikA</fullName>
        <ecNumber evidence="4">2.7.13.3</ecNumber>
    </recommendedName>
</protein>
<keyword evidence="12" id="KW-0131">Cell cycle</keyword>
<keyword evidence="8 18" id="KW-0418">Kinase</keyword>
<dbReference type="InterPro" id="IPR003661">
    <property type="entry name" value="HisK_dim/P_dom"/>
</dbReference>
<dbReference type="PROSITE" id="PS50046">
    <property type="entry name" value="PHYTOCHROME_2"/>
    <property type="match status" value="1"/>
</dbReference>
<dbReference type="Pfam" id="PF00512">
    <property type="entry name" value="HisKA"/>
    <property type="match status" value="1"/>
</dbReference>
<dbReference type="CDD" id="cd16922">
    <property type="entry name" value="HATPase_EvgS-ArcB-TorS-like"/>
    <property type="match status" value="1"/>
</dbReference>
<dbReference type="EC" id="2.7.13.3" evidence="4"/>
<evidence type="ECO:0000256" key="7">
    <source>
        <dbReference type="ARBA" id="ARBA00022741"/>
    </source>
</evidence>
<keyword evidence="6" id="KW-0808">Transferase</keyword>
<dbReference type="Gene3D" id="3.30.450.40">
    <property type="match status" value="1"/>
</dbReference>
<evidence type="ECO:0000256" key="6">
    <source>
        <dbReference type="ARBA" id="ARBA00022679"/>
    </source>
</evidence>
<dbReference type="InterPro" id="IPR001789">
    <property type="entry name" value="Sig_transdc_resp-reg_receiver"/>
</dbReference>
<evidence type="ECO:0000259" key="16">
    <source>
        <dbReference type="PROSITE" id="PS50109"/>
    </source>
</evidence>
<evidence type="ECO:0000313" key="19">
    <source>
        <dbReference type="Proteomes" id="UP000010367"/>
    </source>
</evidence>
<evidence type="ECO:0000259" key="17">
    <source>
        <dbReference type="PROSITE" id="PS50110"/>
    </source>
</evidence>
<dbReference type="HOGENOM" id="CLU_000445_89_17_3"/>
<dbReference type="SUPFAM" id="SSF47384">
    <property type="entry name" value="Homodimeric domain of signal transducing histidine kinase"/>
    <property type="match status" value="1"/>
</dbReference>
<keyword evidence="10" id="KW-0902">Two-component regulatory system</keyword>
<dbReference type="PANTHER" id="PTHR43047:SF63">
    <property type="entry name" value="HISTIDINE KINASE"/>
    <property type="match status" value="1"/>
</dbReference>
<evidence type="ECO:0000256" key="11">
    <source>
        <dbReference type="ARBA" id="ARBA00023136"/>
    </source>
</evidence>
<dbReference type="SUPFAM" id="SSF55874">
    <property type="entry name" value="ATPase domain of HSP90 chaperone/DNA topoisomerase II/histidine kinase"/>
    <property type="match status" value="1"/>
</dbReference>
<dbReference type="Pfam" id="PF00072">
    <property type="entry name" value="Response_reg"/>
    <property type="match status" value="1"/>
</dbReference>
<dbReference type="InterPro" id="IPR016132">
    <property type="entry name" value="Phyto_chromo_attachment"/>
</dbReference>
<evidence type="ECO:0000313" key="18">
    <source>
        <dbReference type="EMBL" id="AFY84232.1"/>
    </source>
</evidence>
<sequence>MPTLEVSRRTLSHNTFEQLRQLLQQQGKRQGSVVLTESVLDREEIPSDHPWQWFTLVLSEEFKVLLLGGPAEETNSDRQDPIGTLAPPIEGRSPQVEVGLTFEPSQVAQFLTGLEQSSLVNLEHDELERTRNSLQPNNPHLQSEFTLSAIALLTAEDFHPTASYSSDTCVSICQPVENALHHQIEQERLLNQVTTQIRQSLELPTILSTAVEQVRRFLLVDRLAIFQFNPQNQSRIVDSSNGNPSPENLREPFHLWDEIESVSEDLEEKESKNFPQRFLTPEQPELGAITYESRASNEIPSLLSVQNQGGSFMPEAEFQAKYHKGFIQVIADVTTAYTLSPSYLEMLRDNQIQAQLIVPIVVQDNLWGLLIAHQCFETRFWLPSEQDFLKHIAEHLALAIHQAELYAQVHRQKKTLEERVIERTHDLHDALVAAESANRAKSEFLATMSHELRTPLTCVIGMSSTLLRWSFGQMSAKQQEYLKTIHDSGEHLLELINDILDLSQLEAGKAILKITEFSLTKLAHQCLQNVAPKAVEAGLELEMTLALEGQRNDLWTADRRRVQQIILNLLNNAIKFTPNGGTVTLRVWSENKNVIFQVEDTGVGIPEDQQSLLFKNFQQLDTSYRRQYGGTGLGLALTKQLVELHGGWIEVQSTVGEGSIFTVHLPAARLLSNSTSQSRLGDSFSSEPLQGRIILIEDCEESAILICDILTTAGYQVVWMIDGATALEQFELLQPTVVILNYALLGMNGSELIQSLRQSPARENLKILALIGLETGEDKDRAFEAGADDCSPKPIAPERLINQVNALFYSCRALNQPERGEIGASK</sequence>
<evidence type="ECO:0000256" key="8">
    <source>
        <dbReference type="ARBA" id="ARBA00022777"/>
    </source>
</evidence>
<dbReference type="InterPro" id="IPR029016">
    <property type="entry name" value="GAF-like_dom_sf"/>
</dbReference>
<evidence type="ECO:0000259" key="15">
    <source>
        <dbReference type="PROSITE" id="PS50046"/>
    </source>
</evidence>
<dbReference type="InterPro" id="IPR036890">
    <property type="entry name" value="HATPase_C_sf"/>
</dbReference>
<keyword evidence="9" id="KW-0067">ATP-binding</keyword>
<comment type="subcellular location">
    <subcellularLocation>
        <location evidence="2">Membrane</location>
    </subcellularLocation>
</comment>
<evidence type="ECO:0000256" key="5">
    <source>
        <dbReference type="ARBA" id="ARBA00022553"/>
    </source>
</evidence>
<proteinExistence type="inferred from homology"/>
<evidence type="ECO:0000256" key="4">
    <source>
        <dbReference type="ARBA" id="ARBA00012438"/>
    </source>
</evidence>
<evidence type="ECO:0000256" key="12">
    <source>
        <dbReference type="ARBA" id="ARBA00023306"/>
    </source>
</evidence>
<dbReference type="OrthoDB" id="500345at2"/>
<comment type="similarity">
    <text evidence="3">In the N-terminal section; belongs to the phytochrome family.</text>
</comment>
<feature type="domain" description="Histidine kinase" evidence="16">
    <location>
        <begin position="447"/>
        <end position="669"/>
    </location>
</feature>